<dbReference type="RefSeq" id="WP_394319207.1">
    <property type="nucleotide sequence ID" value="NZ_JBHMQV010000009.1"/>
</dbReference>
<dbReference type="PROSITE" id="PS51257">
    <property type="entry name" value="PROKAR_LIPOPROTEIN"/>
    <property type="match status" value="1"/>
</dbReference>
<name>A0ABV6TG31_9ACTN</name>
<dbReference type="Proteomes" id="UP001589887">
    <property type="component" value="Unassembled WGS sequence"/>
</dbReference>
<gene>
    <name evidence="1" type="ORF">ACFH04_13675</name>
</gene>
<evidence type="ECO:0000313" key="2">
    <source>
        <dbReference type="Proteomes" id="UP001589887"/>
    </source>
</evidence>
<protein>
    <submittedName>
        <fullName evidence="1">Uncharacterized protein</fullName>
    </submittedName>
</protein>
<reference evidence="1 2" key="1">
    <citation type="submission" date="2024-09" db="EMBL/GenBank/DDBJ databases">
        <authorList>
            <person name="Sun Q."/>
            <person name="Mori K."/>
        </authorList>
    </citation>
    <scope>NUCLEOTIDE SEQUENCE [LARGE SCALE GENOMIC DNA]</scope>
    <source>
        <strain evidence="1 2">JCM 4557</strain>
    </source>
</reference>
<evidence type="ECO:0000313" key="1">
    <source>
        <dbReference type="EMBL" id="MFC0844749.1"/>
    </source>
</evidence>
<dbReference type="EMBL" id="JBHMQV010000009">
    <property type="protein sequence ID" value="MFC0844749.1"/>
    <property type="molecule type" value="Genomic_DNA"/>
</dbReference>
<keyword evidence="2" id="KW-1185">Reference proteome</keyword>
<proteinExistence type="predicted"/>
<sequence>MDRSCPTSPSTRYSGTGPLIQACHQDGPSRSGRASMDQVRCRRRSAARLRHTDVRDGRLYLGERVILLAEPVRVRLAAYLGLRARRWPTTVNPHLFINWQTATHTGPTSNVWATNVLGLSAKALREDRILDEVLATGDLRRLCDLFGLSIAGAERYLAALDPNGFTRTTSNCESWA</sequence>
<accession>A0ABV6TG31</accession>
<organism evidence="1 2">
    <name type="scientific">Streptomyces noboritoensis</name>
    <dbReference type="NCBI Taxonomy" id="67337"/>
    <lineage>
        <taxon>Bacteria</taxon>
        <taxon>Bacillati</taxon>
        <taxon>Actinomycetota</taxon>
        <taxon>Actinomycetes</taxon>
        <taxon>Kitasatosporales</taxon>
        <taxon>Streptomycetaceae</taxon>
        <taxon>Streptomyces</taxon>
    </lineage>
</organism>
<comment type="caution">
    <text evidence="1">The sequence shown here is derived from an EMBL/GenBank/DDBJ whole genome shotgun (WGS) entry which is preliminary data.</text>
</comment>